<dbReference type="CDD" id="cd11615">
    <property type="entry name" value="SAF_NeuB_like"/>
    <property type="match status" value="1"/>
</dbReference>
<dbReference type="InterPro" id="IPR013132">
    <property type="entry name" value="PseI/NeuA/B-like_N"/>
</dbReference>
<sequence>MNLSKHICSKKVDLSLEVPLVIAEAGVNHEGSMETAKKLVDEAAEGGAQAIKFQSYKAATLASKDSPAYWDLNEEPTSSQYELFKKHDSFWKKEFEELKTYCDQVGIEFISTPFDVESANFLNDLMDVFKISSSDITNKPFIEIICDFNKPIVLSTGAAYLSEIHEAVQWIEAKGNPLALLHCVLNYPTPDELANLGGINLLKQQFPQHTVGYSDHTLPADMKTSEVALVLGATIVEKHFTHDKSLPGNDHYHAMNREDLKVFMESAKRICSLVGTGNFSDLSTQKSARENARRSLVSARDIAAGATITREDLTFKRPASGISPKDIDQVVGSKATQDLENDTVITHACFTKDTTSK</sequence>
<dbReference type="InterPro" id="IPR013974">
    <property type="entry name" value="SAF"/>
</dbReference>
<dbReference type="GO" id="GO:0047444">
    <property type="term" value="F:N-acylneuraminate-9-phosphate synthase activity"/>
    <property type="evidence" value="ECO:0007669"/>
    <property type="project" value="TreeGrafter"/>
</dbReference>
<dbReference type="SMART" id="SM00858">
    <property type="entry name" value="SAF"/>
    <property type="match status" value="1"/>
</dbReference>
<organism evidence="2 3">
    <name type="scientific">Rhodopirellula europaea SH398</name>
    <dbReference type="NCBI Taxonomy" id="1263868"/>
    <lineage>
        <taxon>Bacteria</taxon>
        <taxon>Pseudomonadati</taxon>
        <taxon>Planctomycetota</taxon>
        <taxon>Planctomycetia</taxon>
        <taxon>Pirellulales</taxon>
        <taxon>Pirellulaceae</taxon>
        <taxon>Rhodopirellula</taxon>
    </lineage>
</organism>
<proteinExistence type="predicted"/>
<dbReference type="PANTHER" id="PTHR42966">
    <property type="entry name" value="N-ACETYLNEURAMINATE SYNTHASE"/>
    <property type="match status" value="1"/>
</dbReference>
<feature type="domain" description="AFP-like" evidence="1">
    <location>
        <begin position="295"/>
        <end position="353"/>
    </location>
</feature>
<evidence type="ECO:0000313" key="2">
    <source>
        <dbReference type="EMBL" id="EMI24771.1"/>
    </source>
</evidence>
<dbReference type="SUPFAM" id="SSF51569">
    <property type="entry name" value="Aldolase"/>
    <property type="match status" value="1"/>
</dbReference>
<dbReference type="STRING" id="1263868.RESH_04643"/>
<dbReference type="GO" id="GO:0016051">
    <property type="term" value="P:carbohydrate biosynthetic process"/>
    <property type="evidence" value="ECO:0007669"/>
    <property type="project" value="InterPro"/>
</dbReference>
<dbReference type="InterPro" id="IPR051690">
    <property type="entry name" value="PseI-like"/>
</dbReference>
<comment type="caution">
    <text evidence="2">The sequence shown here is derived from an EMBL/GenBank/DDBJ whole genome shotgun (WGS) entry which is preliminary data.</text>
</comment>
<dbReference type="Gene3D" id="3.90.1210.10">
    <property type="entry name" value="Antifreeze-like/N-acetylneuraminic acid synthase C-terminal domain"/>
    <property type="match status" value="1"/>
</dbReference>
<reference evidence="2 3" key="1">
    <citation type="journal article" date="2013" name="Mar. Genomics">
        <title>Expression of sulfatases in Rhodopirellula baltica and the diversity of sulfatases in the genus Rhodopirellula.</title>
        <authorList>
            <person name="Wegner C.E."/>
            <person name="Richter-Heitmann T."/>
            <person name="Klindworth A."/>
            <person name="Klockow C."/>
            <person name="Richter M."/>
            <person name="Achstetter T."/>
            <person name="Glockner F.O."/>
            <person name="Harder J."/>
        </authorList>
    </citation>
    <scope>NUCLEOTIDE SEQUENCE [LARGE SCALE GENOMIC DNA]</scope>
    <source>
        <strain evidence="2 3">SH398</strain>
    </source>
</reference>
<dbReference type="InterPro" id="IPR013785">
    <property type="entry name" value="Aldolase_TIM"/>
</dbReference>
<dbReference type="InterPro" id="IPR036732">
    <property type="entry name" value="AFP_Neu5c_C_sf"/>
</dbReference>
<evidence type="ECO:0000313" key="3">
    <source>
        <dbReference type="Proteomes" id="UP000011996"/>
    </source>
</evidence>
<dbReference type="OrthoDB" id="9814210at2"/>
<dbReference type="EMBL" id="ANOF01000150">
    <property type="protein sequence ID" value="EMI24771.1"/>
    <property type="molecule type" value="Genomic_DNA"/>
</dbReference>
<dbReference type="Gene3D" id="3.20.20.70">
    <property type="entry name" value="Aldolase class I"/>
    <property type="match status" value="1"/>
</dbReference>
<dbReference type="PANTHER" id="PTHR42966:SF1">
    <property type="entry name" value="SIALIC ACID SYNTHASE"/>
    <property type="match status" value="1"/>
</dbReference>
<protein>
    <submittedName>
        <fullName evidence="2">Sialic acid synthase</fullName>
    </submittedName>
</protein>
<dbReference type="AlphaFoldDB" id="M5RZY4"/>
<dbReference type="SUPFAM" id="SSF51269">
    <property type="entry name" value="AFP III-like domain"/>
    <property type="match status" value="1"/>
</dbReference>
<dbReference type="Pfam" id="PF03102">
    <property type="entry name" value="NeuB"/>
    <property type="match status" value="1"/>
</dbReference>
<name>M5RZY4_9BACT</name>
<dbReference type="PROSITE" id="PS50844">
    <property type="entry name" value="AFP_LIKE"/>
    <property type="match status" value="1"/>
</dbReference>
<dbReference type="Proteomes" id="UP000011996">
    <property type="component" value="Unassembled WGS sequence"/>
</dbReference>
<dbReference type="Pfam" id="PF08666">
    <property type="entry name" value="SAF"/>
    <property type="match status" value="1"/>
</dbReference>
<gene>
    <name evidence="2" type="ORF">RESH_04643</name>
</gene>
<evidence type="ECO:0000259" key="1">
    <source>
        <dbReference type="PROSITE" id="PS50844"/>
    </source>
</evidence>
<dbReference type="InterPro" id="IPR006190">
    <property type="entry name" value="SAF_AFP_Neu5Ac"/>
</dbReference>
<dbReference type="PATRIC" id="fig|1263868.3.peg.5034"/>
<dbReference type="InterPro" id="IPR057736">
    <property type="entry name" value="SAF_PseI/NeuA/NeuB"/>
</dbReference>
<accession>M5RZY4</accession>